<accession>A0A1Y3PH38</accession>
<gene>
    <name evidence="1" type="ORF">BAA01_11695</name>
</gene>
<dbReference type="Proteomes" id="UP000196475">
    <property type="component" value="Unassembled WGS sequence"/>
</dbReference>
<sequence>MSREEKRAFYQRVRKLGYRDFWQAMDELHTRAYQMAAKHYQEAMDIVLTPKQKAAVVAKAEEIRELWDGVSEVSVDTTDVDGHLVDESAVYGVDCRNGRCEF</sequence>
<reference evidence="2" key="1">
    <citation type="submission" date="2016-06" db="EMBL/GenBank/DDBJ databases">
        <authorList>
            <person name="Nascimento L."/>
            <person name="Pereira R.V."/>
            <person name="Martins L.F."/>
            <person name="Quaggio R.B."/>
            <person name="Silva A.M."/>
            <person name="Setubal J.C."/>
        </authorList>
    </citation>
    <scope>NUCLEOTIDE SEQUENCE [LARGE SCALE GENOMIC DNA]</scope>
</reference>
<protein>
    <submittedName>
        <fullName evidence="1">Uncharacterized protein</fullName>
    </submittedName>
</protein>
<evidence type="ECO:0000313" key="2">
    <source>
        <dbReference type="Proteomes" id="UP000196475"/>
    </source>
</evidence>
<evidence type="ECO:0000313" key="1">
    <source>
        <dbReference type="EMBL" id="OUM86661.1"/>
    </source>
</evidence>
<comment type="caution">
    <text evidence="1">The sequence shown here is derived from an EMBL/GenBank/DDBJ whole genome shotgun (WGS) entry which is preliminary data.</text>
</comment>
<dbReference type="EMBL" id="LZRT01000087">
    <property type="protein sequence ID" value="OUM86661.1"/>
    <property type="molecule type" value="Genomic_DNA"/>
</dbReference>
<organism evidence="1 2">
    <name type="scientific">Bacillus thermozeamaize</name>
    <dbReference type="NCBI Taxonomy" id="230954"/>
    <lineage>
        <taxon>Bacteria</taxon>
        <taxon>Bacillati</taxon>
        <taxon>Bacillota</taxon>
        <taxon>Bacilli</taxon>
        <taxon>Bacillales</taxon>
        <taxon>Bacillaceae</taxon>
        <taxon>Bacillus</taxon>
    </lineage>
</organism>
<dbReference type="AlphaFoldDB" id="A0A1Y3PH38"/>
<proteinExistence type="predicted"/>
<name>A0A1Y3PH38_9BACI</name>